<dbReference type="InterPro" id="IPR001253">
    <property type="entry name" value="TIF_eIF-1A"/>
</dbReference>
<name>A0AAE0MAH8_9PEZI</name>
<dbReference type="SMART" id="SM00652">
    <property type="entry name" value="eIF1a"/>
    <property type="match status" value="1"/>
</dbReference>
<keyword evidence="7" id="KW-1185">Reference proteome</keyword>
<organism evidence="6 7">
    <name type="scientific">Cercophora scortea</name>
    <dbReference type="NCBI Taxonomy" id="314031"/>
    <lineage>
        <taxon>Eukaryota</taxon>
        <taxon>Fungi</taxon>
        <taxon>Dikarya</taxon>
        <taxon>Ascomycota</taxon>
        <taxon>Pezizomycotina</taxon>
        <taxon>Sordariomycetes</taxon>
        <taxon>Sordariomycetidae</taxon>
        <taxon>Sordariales</taxon>
        <taxon>Lasiosphaeriaceae</taxon>
        <taxon>Cercophora</taxon>
    </lineage>
</organism>
<evidence type="ECO:0000259" key="5">
    <source>
        <dbReference type="PROSITE" id="PS50832"/>
    </source>
</evidence>
<dbReference type="Gene3D" id="2.40.50.140">
    <property type="entry name" value="Nucleic acid-binding proteins"/>
    <property type="match status" value="1"/>
</dbReference>
<accession>A0AAE0MAH8</accession>
<gene>
    <name evidence="6" type="ORF">B0T19DRAFT_443966</name>
</gene>
<dbReference type="Proteomes" id="UP001286456">
    <property type="component" value="Unassembled WGS sequence"/>
</dbReference>
<evidence type="ECO:0000256" key="1">
    <source>
        <dbReference type="ARBA" id="ARBA00007340"/>
    </source>
</evidence>
<comment type="caution">
    <text evidence="6">The sequence shown here is derived from an EMBL/GenBank/DDBJ whole genome shotgun (WGS) entry which is preliminary data.</text>
</comment>
<dbReference type="InterPro" id="IPR012340">
    <property type="entry name" value="NA-bd_OB-fold"/>
</dbReference>
<keyword evidence="3" id="KW-0396">Initiation factor</keyword>
<feature type="domain" description="S1-like" evidence="5">
    <location>
        <begin position="15"/>
        <end position="84"/>
    </location>
</feature>
<proteinExistence type="inferred from homology"/>
<evidence type="ECO:0000256" key="3">
    <source>
        <dbReference type="PROSITE-ProRule" id="PRU00181"/>
    </source>
</evidence>
<dbReference type="GO" id="GO:0005634">
    <property type="term" value="C:nucleus"/>
    <property type="evidence" value="ECO:0007669"/>
    <property type="project" value="TreeGrafter"/>
</dbReference>
<reference evidence="6" key="1">
    <citation type="journal article" date="2023" name="Mol. Phylogenet. Evol.">
        <title>Genome-scale phylogeny and comparative genomics of the fungal order Sordariales.</title>
        <authorList>
            <person name="Hensen N."/>
            <person name="Bonometti L."/>
            <person name="Westerberg I."/>
            <person name="Brannstrom I.O."/>
            <person name="Guillou S."/>
            <person name="Cros-Aarteil S."/>
            <person name="Calhoun S."/>
            <person name="Haridas S."/>
            <person name="Kuo A."/>
            <person name="Mondo S."/>
            <person name="Pangilinan J."/>
            <person name="Riley R."/>
            <person name="LaButti K."/>
            <person name="Andreopoulos B."/>
            <person name="Lipzen A."/>
            <person name="Chen C."/>
            <person name="Yan M."/>
            <person name="Daum C."/>
            <person name="Ng V."/>
            <person name="Clum A."/>
            <person name="Steindorff A."/>
            <person name="Ohm R.A."/>
            <person name="Martin F."/>
            <person name="Silar P."/>
            <person name="Natvig D.O."/>
            <person name="Lalanne C."/>
            <person name="Gautier V."/>
            <person name="Ament-Velasquez S.L."/>
            <person name="Kruys A."/>
            <person name="Hutchinson M.I."/>
            <person name="Powell A.J."/>
            <person name="Barry K."/>
            <person name="Miller A.N."/>
            <person name="Grigoriev I.V."/>
            <person name="Debuchy R."/>
            <person name="Gladieux P."/>
            <person name="Hiltunen Thoren M."/>
            <person name="Johannesson H."/>
        </authorList>
    </citation>
    <scope>NUCLEOTIDE SEQUENCE</scope>
    <source>
        <strain evidence="6">SMH4131-1</strain>
    </source>
</reference>
<comment type="similarity">
    <text evidence="1">Belongs to the EIF1AD family.</text>
</comment>
<evidence type="ECO:0000313" key="7">
    <source>
        <dbReference type="Proteomes" id="UP001286456"/>
    </source>
</evidence>
<dbReference type="PANTHER" id="PTHR21641:SF0">
    <property type="entry name" value="RNA-BINDING PROTEIN EIF1AD-RELATED"/>
    <property type="match status" value="1"/>
</dbReference>
<sequence>MGKHPKRNTLAAAAEESATPPDQLTDSQSVARVVKAEGNHLYTCALPNGKPILVELETRFRSTIWIKRGGYVLVDLASIEAERAPGSKVVGEIINVVRDEKQWRKQPYWPKKFPKNSYDDEDEDSTVGKMPPSDSEEEEEGEEEEGDNDKKP</sequence>
<dbReference type="GO" id="GO:0003743">
    <property type="term" value="F:translation initiation factor activity"/>
    <property type="evidence" value="ECO:0007669"/>
    <property type="project" value="UniProtKB-UniRule"/>
</dbReference>
<evidence type="ECO:0000313" key="6">
    <source>
        <dbReference type="EMBL" id="KAK3324558.1"/>
    </source>
</evidence>
<evidence type="ECO:0000256" key="4">
    <source>
        <dbReference type="SAM" id="MobiDB-lite"/>
    </source>
</evidence>
<dbReference type="Pfam" id="PF01176">
    <property type="entry name" value="eIF-1a"/>
    <property type="match status" value="1"/>
</dbReference>
<feature type="compositionally biased region" description="Acidic residues" evidence="4">
    <location>
        <begin position="134"/>
        <end position="152"/>
    </location>
</feature>
<protein>
    <recommendedName>
        <fullName evidence="5">S1-like domain-containing protein</fullName>
    </recommendedName>
</protein>
<feature type="region of interest" description="Disordered" evidence="4">
    <location>
        <begin position="108"/>
        <end position="152"/>
    </location>
</feature>
<keyword evidence="3" id="KW-0648">Protein biosynthesis</keyword>
<dbReference type="GO" id="GO:0003723">
    <property type="term" value="F:RNA binding"/>
    <property type="evidence" value="ECO:0007669"/>
    <property type="project" value="UniProtKB-KW"/>
</dbReference>
<evidence type="ECO:0000256" key="2">
    <source>
        <dbReference type="ARBA" id="ARBA00022884"/>
    </source>
</evidence>
<dbReference type="PANTHER" id="PTHR21641">
    <property type="entry name" value="TRANSLATION INITIATION FACTOR-RELATED"/>
    <property type="match status" value="1"/>
</dbReference>
<keyword evidence="2" id="KW-0694">RNA-binding</keyword>
<dbReference type="AlphaFoldDB" id="A0AAE0MAH8"/>
<dbReference type="InterPro" id="IPR039294">
    <property type="entry name" value="EIF1AD"/>
</dbReference>
<dbReference type="EMBL" id="JAUEPO010000004">
    <property type="protein sequence ID" value="KAK3324558.1"/>
    <property type="molecule type" value="Genomic_DNA"/>
</dbReference>
<dbReference type="PROSITE" id="PS50832">
    <property type="entry name" value="S1_IF1_TYPE"/>
    <property type="match status" value="1"/>
</dbReference>
<reference evidence="6" key="2">
    <citation type="submission" date="2023-06" db="EMBL/GenBank/DDBJ databases">
        <authorList>
            <consortium name="Lawrence Berkeley National Laboratory"/>
            <person name="Haridas S."/>
            <person name="Hensen N."/>
            <person name="Bonometti L."/>
            <person name="Westerberg I."/>
            <person name="Brannstrom I.O."/>
            <person name="Guillou S."/>
            <person name="Cros-Aarteil S."/>
            <person name="Calhoun S."/>
            <person name="Kuo A."/>
            <person name="Mondo S."/>
            <person name="Pangilinan J."/>
            <person name="Riley R."/>
            <person name="Labutti K."/>
            <person name="Andreopoulos B."/>
            <person name="Lipzen A."/>
            <person name="Chen C."/>
            <person name="Yanf M."/>
            <person name="Daum C."/>
            <person name="Ng V."/>
            <person name="Clum A."/>
            <person name="Steindorff A."/>
            <person name="Ohm R."/>
            <person name="Martin F."/>
            <person name="Silar P."/>
            <person name="Natvig D."/>
            <person name="Lalanne C."/>
            <person name="Gautier V."/>
            <person name="Ament-Velasquez S.L."/>
            <person name="Kruys A."/>
            <person name="Hutchinson M.I."/>
            <person name="Powell A.J."/>
            <person name="Barry K."/>
            <person name="Miller A.N."/>
            <person name="Grigoriev I.V."/>
            <person name="Debuchy R."/>
            <person name="Gladieux P."/>
            <person name="Thoren M.H."/>
            <person name="Johannesson H."/>
        </authorList>
    </citation>
    <scope>NUCLEOTIDE SEQUENCE</scope>
    <source>
        <strain evidence="6">SMH4131-1</strain>
    </source>
</reference>
<dbReference type="SUPFAM" id="SSF50249">
    <property type="entry name" value="Nucleic acid-binding proteins"/>
    <property type="match status" value="1"/>
</dbReference>
<feature type="region of interest" description="Disordered" evidence="4">
    <location>
        <begin position="1"/>
        <end position="26"/>
    </location>
</feature>
<dbReference type="InterPro" id="IPR006196">
    <property type="entry name" value="RNA-binding_domain_S1_IF1"/>
</dbReference>